<dbReference type="InterPro" id="IPR013783">
    <property type="entry name" value="Ig-like_fold"/>
</dbReference>
<name>A0A8X6PGL5_NEPPI</name>
<protein>
    <submittedName>
        <fullName evidence="2">MSP domain-containing protein</fullName>
    </submittedName>
</protein>
<dbReference type="AlphaFoldDB" id="A0A8X6PGL5"/>
<accession>A0A8X6PGL5</accession>
<gene>
    <name evidence="2" type="primary">AVEN_271630_1</name>
    <name evidence="2" type="ORF">NPIL_500101</name>
</gene>
<reference evidence="2" key="1">
    <citation type="submission" date="2020-08" db="EMBL/GenBank/DDBJ databases">
        <title>Multicomponent nature underlies the extraordinary mechanical properties of spider dragline silk.</title>
        <authorList>
            <person name="Kono N."/>
            <person name="Nakamura H."/>
            <person name="Mori M."/>
            <person name="Yoshida Y."/>
            <person name="Ohtoshi R."/>
            <person name="Malay A.D."/>
            <person name="Moran D.A.P."/>
            <person name="Tomita M."/>
            <person name="Numata K."/>
            <person name="Arakawa K."/>
        </authorList>
    </citation>
    <scope>NUCLEOTIDE SEQUENCE</scope>
</reference>
<dbReference type="EMBL" id="BMAW01020712">
    <property type="protein sequence ID" value="GFT69474.1"/>
    <property type="molecule type" value="Genomic_DNA"/>
</dbReference>
<evidence type="ECO:0000313" key="2">
    <source>
        <dbReference type="EMBL" id="GFT69474.1"/>
    </source>
</evidence>
<dbReference type="Pfam" id="PF00635">
    <property type="entry name" value="Motile_Sperm"/>
    <property type="match status" value="1"/>
</dbReference>
<evidence type="ECO:0000313" key="3">
    <source>
        <dbReference type="Proteomes" id="UP000887013"/>
    </source>
</evidence>
<dbReference type="InterPro" id="IPR000535">
    <property type="entry name" value="MSP_dom"/>
</dbReference>
<dbReference type="InterPro" id="IPR008962">
    <property type="entry name" value="PapD-like_sf"/>
</dbReference>
<organism evidence="2 3">
    <name type="scientific">Nephila pilipes</name>
    <name type="common">Giant wood spider</name>
    <name type="synonym">Nephila maculata</name>
    <dbReference type="NCBI Taxonomy" id="299642"/>
    <lineage>
        <taxon>Eukaryota</taxon>
        <taxon>Metazoa</taxon>
        <taxon>Ecdysozoa</taxon>
        <taxon>Arthropoda</taxon>
        <taxon>Chelicerata</taxon>
        <taxon>Arachnida</taxon>
        <taxon>Araneae</taxon>
        <taxon>Araneomorphae</taxon>
        <taxon>Entelegynae</taxon>
        <taxon>Araneoidea</taxon>
        <taxon>Nephilidae</taxon>
        <taxon>Nephila</taxon>
    </lineage>
</organism>
<feature type="domain" description="MSP" evidence="1">
    <location>
        <begin position="11"/>
        <end position="89"/>
    </location>
</feature>
<proteinExistence type="predicted"/>
<dbReference type="SUPFAM" id="SSF49354">
    <property type="entry name" value="PapD-like"/>
    <property type="match status" value="1"/>
</dbReference>
<comment type="caution">
    <text evidence="2">The sequence shown here is derived from an EMBL/GenBank/DDBJ whole genome shotgun (WGS) entry which is preliminary data.</text>
</comment>
<dbReference type="Proteomes" id="UP000887013">
    <property type="component" value="Unassembled WGS sequence"/>
</dbReference>
<dbReference type="Gene3D" id="2.60.40.10">
    <property type="entry name" value="Immunoglobulins"/>
    <property type="match status" value="1"/>
</dbReference>
<sequence length="484" mass="56732">MENEKEKTLTLTIKPEEFRLPFISKARATIVLQNKNDCVIHFNVATNSPETLRISQQQGCIEARKEAHIVIRRPKKIFATNRKENLIFKIKHCSDCNLINDTWYCNANPVENFPKSHQRDKRFLSSKYHYEKNLRPEDSNEIIYNCGILYDQQLPNKKFPPTGSKLPQHHQTSCKHHLLQRYKPNRQTTNCDFITECDNNLSKYCNGNVHCSCNSDQQKIQNSTDLKQAKMDKTFQLSARPYKEHEKFQNVCKNCHHCRNIPHKCRHLVETHDTFDDSSEFKREDRNKNTCCTHVRKKCKICNCDSNRHCAGCYTRSDGTHLVKRNFKILPSQDDNIRLPTMESKIKKRQDIFKNEEIVEIDNIDEQTIKTVRKRDKYHLKRKRDSKSLHESEQKNIEYFNGLSFMKKEFHNGLAKIADGLSGLSQQTVWPILKRCLNMKKISPLCFRCTKVAIVALAGYQPDRNPNEGDAFLQRIATIDEKRT</sequence>
<keyword evidence="3" id="KW-1185">Reference proteome</keyword>
<evidence type="ECO:0000259" key="1">
    <source>
        <dbReference type="Pfam" id="PF00635"/>
    </source>
</evidence>
<dbReference type="OrthoDB" id="6436198at2759"/>